<dbReference type="Gene3D" id="3.60.10.10">
    <property type="entry name" value="Endonuclease/exonuclease/phosphatase"/>
    <property type="match status" value="1"/>
</dbReference>
<dbReference type="Pfam" id="PF03372">
    <property type="entry name" value="Exo_endo_phos"/>
    <property type="match status" value="1"/>
</dbReference>
<dbReference type="GO" id="GO:0004519">
    <property type="term" value="F:endonuclease activity"/>
    <property type="evidence" value="ECO:0007669"/>
    <property type="project" value="UniProtKB-KW"/>
</dbReference>
<reference evidence="3 4" key="1">
    <citation type="journal article" date="2018" name="Sci. Rep.">
        <title>Rhizobium tumorigenes sp. nov., a novel plant tumorigenic bacterium isolated from cane gall tumors on thornless blackberry.</title>
        <authorList>
            <person name="Kuzmanovi N."/>
            <person name="Smalla K."/>
            <person name="Gronow S."/>
            <person name="PuBawska J."/>
        </authorList>
    </citation>
    <scope>NUCLEOTIDE SEQUENCE [LARGE SCALE GENOMIC DNA]</scope>
    <source>
        <strain evidence="3 4">CCBAU 85046</strain>
    </source>
</reference>
<evidence type="ECO:0000259" key="2">
    <source>
        <dbReference type="Pfam" id="PF03372"/>
    </source>
</evidence>
<sequence length="310" mass="34131">MRNTVYCVLCVVVTLMIGGLAARYVSDSWMLAFFESLQTHIGLASVAGALLALVIRRHWYAGVLLVASLLLVGHAVLMLREYAVAATPSSAQPSFRLLSFNIDNSNFENGARIADLILGSDADVVEIFEAAPLLSEMPRLSVTYPYRIGCGTMAKECDSVLLSRRPLLTPQISDLGVLWLNRFIMTTIDMNGQPVTFATAHLSKPYFDDFHQSELDDLIDILATVKQPLILAGDFNTAVIAPDMRSFLERSDLRHLFPEPSTWPIMAGSLGISIDHVFARAPLQLKSVKRIEDAMGSNHYGLLTEFTVAK</sequence>
<feature type="transmembrane region" description="Helical" evidence="1">
    <location>
        <begin position="37"/>
        <end position="55"/>
    </location>
</feature>
<keyword evidence="1" id="KW-0472">Membrane</keyword>
<keyword evidence="3" id="KW-0378">Hydrolase</keyword>
<accession>A0A2W4CLM4</accession>
<name>A0A2W4CLM4_9HYPH</name>
<dbReference type="OrthoDB" id="3808618at2"/>
<dbReference type="RefSeq" id="WP_111160658.1">
    <property type="nucleotide sequence ID" value="NZ_PCDP01000035.1"/>
</dbReference>
<organism evidence="3 4">
    <name type="scientific">Rhizobium tubonense</name>
    <dbReference type="NCBI Taxonomy" id="484088"/>
    <lineage>
        <taxon>Bacteria</taxon>
        <taxon>Pseudomonadati</taxon>
        <taxon>Pseudomonadota</taxon>
        <taxon>Alphaproteobacteria</taxon>
        <taxon>Hyphomicrobiales</taxon>
        <taxon>Rhizobiaceae</taxon>
        <taxon>Rhizobium/Agrobacterium group</taxon>
        <taxon>Rhizobium</taxon>
    </lineage>
</organism>
<dbReference type="InterPro" id="IPR036691">
    <property type="entry name" value="Endo/exonu/phosph_ase_sf"/>
</dbReference>
<evidence type="ECO:0000313" key="4">
    <source>
        <dbReference type="Proteomes" id="UP000248925"/>
    </source>
</evidence>
<comment type="caution">
    <text evidence="3">The sequence shown here is derived from an EMBL/GenBank/DDBJ whole genome shotgun (WGS) entry which is preliminary data.</text>
</comment>
<keyword evidence="3" id="KW-0255">Endonuclease</keyword>
<dbReference type="AlphaFoldDB" id="A0A2W4CLM4"/>
<feature type="domain" description="Endonuclease/exonuclease/phosphatase" evidence="2">
    <location>
        <begin position="98"/>
        <end position="299"/>
    </location>
</feature>
<protein>
    <submittedName>
        <fullName evidence="3">Endonuclease</fullName>
    </submittedName>
</protein>
<evidence type="ECO:0000256" key="1">
    <source>
        <dbReference type="SAM" id="Phobius"/>
    </source>
</evidence>
<keyword evidence="4" id="KW-1185">Reference proteome</keyword>
<keyword evidence="1" id="KW-1133">Transmembrane helix</keyword>
<keyword evidence="1" id="KW-0812">Transmembrane</keyword>
<feature type="transmembrane region" description="Helical" evidence="1">
    <location>
        <begin position="62"/>
        <end position="79"/>
    </location>
</feature>
<gene>
    <name evidence="3" type="ORF">CPY51_13120</name>
</gene>
<dbReference type="InterPro" id="IPR005135">
    <property type="entry name" value="Endo/exonuclease/phosphatase"/>
</dbReference>
<keyword evidence="3" id="KW-0540">Nuclease</keyword>
<proteinExistence type="predicted"/>
<evidence type="ECO:0000313" key="3">
    <source>
        <dbReference type="EMBL" id="PZM13807.1"/>
    </source>
</evidence>
<dbReference type="SUPFAM" id="SSF56219">
    <property type="entry name" value="DNase I-like"/>
    <property type="match status" value="1"/>
</dbReference>
<dbReference type="EMBL" id="PCDP01000035">
    <property type="protein sequence ID" value="PZM13807.1"/>
    <property type="molecule type" value="Genomic_DNA"/>
</dbReference>
<dbReference type="Proteomes" id="UP000248925">
    <property type="component" value="Unassembled WGS sequence"/>
</dbReference>